<dbReference type="EMBL" id="VIOS01000213">
    <property type="protein sequence ID" value="TQP07464.1"/>
    <property type="molecule type" value="Genomic_DNA"/>
</dbReference>
<protein>
    <submittedName>
        <fullName evidence="2">Dabb family protein</fullName>
    </submittedName>
</protein>
<sequence>MIRHILLIKFRPSAEPSDIEKLKNLFASMP</sequence>
<evidence type="ECO:0000313" key="2">
    <source>
        <dbReference type="EMBL" id="TQP07464.1"/>
    </source>
</evidence>
<evidence type="ECO:0000259" key="1">
    <source>
        <dbReference type="PROSITE" id="PS51502"/>
    </source>
</evidence>
<dbReference type="PROSITE" id="PS51502">
    <property type="entry name" value="S_R_A_B_BARREL"/>
    <property type="match status" value="1"/>
</dbReference>
<dbReference type="Proteomes" id="UP000319979">
    <property type="component" value="Unassembled WGS sequence"/>
</dbReference>
<comment type="caution">
    <text evidence="2">The sequence shown here is derived from an EMBL/GenBank/DDBJ whole genome shotgun (WGS) entry which is preliminary data.</text>
</comment>
<proteinExistence type="predicted"/>
<feature type="non-terminal residue" evidence="2">
    <location>
        <position position="30"/>
    </location>
</feature>
<feature type="domain" description="Stress-response A/B barrel" evidence="1">
    <location>
        <begin position="2"/>
        <end position="30"/>
    </location>
</feature>
<organism evidence="2 4">
    <name type="scientific">Vibrio cholerae</name>
    <dbReference type="NCBI Taxonomy" id="666"/>
    <lineage>
        <taxon>Bacteria</taxon>
        <taxon>Pseudomonadati</taxon>
        <taxon>Pseudomonadota</taxon>
        <taxon>Gammaproteobacteria</taxon>
        <taxon>Vibrionales</taxon>
        <taxon>Vibrionaceae</taxon>
        <taxon>Vibrio</taxon>
    </lineage>
</organism>
<accession>A0A544BM84</accession>
<reference evidence="2 4" key="1">
    <citation type="submission" date="2019-07" db="EMBL/GenBank/DDBJ databases">
        <title>Phenotypic and genotypic antimicrobial resistance traits of Vibrio cholerae non-O1/non-O139 isolated from a large Austrian lake frequently associated with cases of infection.</title>
        <authorList>
            <person name="Lepuschitz S."/>
            <person name="Baron S."/>
            <person name="Larvor E."/>
            <person name="Granier S."/>
            <person name="Pretzer C."/>
            <person name="Mach R.L."/>
            <person name="Farnleitner A.H."/>
            <person name="Ruppitsch W."/>
            <person name="Pleininger S."/>
            <person name="Indra A."/>
            <person name="Kirschner A.K.T."/>
        </authorList>
    </citation>
    <scope>NUCLEOTIDE SEQUENCE [LARGE SCALE GENOMIC DNA]</scope>
    <source>
        <strain evidence="2 4">A12JL36W90</strain>
    </source>
</reference>
<gene>
    <name evidence="3" type="ORF">FLM02_20075</name>
    <name evidence="2" type="ORF">FLM02_20110</name>
</gene>
<name>A0A544BM84_VIBCL</name>
<dbReference type="InterPro" id="IPR013097">
    <property type="entry name" value="Dabb"/>
</dbReference>
<dbReference type="EMBL" id="VIOS01000209">
    <property type="protein sequence ID" value="TQP07491.1"/>
    <property type="molecule type" value="Genomic_DNA"/>
</dbReference>
<evidence type="ECO:0000313" key="3">
    <source>
        <dbReference type="EMBL" id="TQP07491.1"/>
    </source>
</evidence>
<dbReference type="AlphaFoldDB" id="A0A544BM84"/>
<evidence type="ECO:0000313" key="4">
    <source>
        <dbReference type="Proteomes" id="UP000319979"/>
    </source>
</evidence>